<dbReference type="RefSeq" id="XP_001832367.2">
    <property type="nucleotide sequence ID" value="XM_001832315.2"/>
</dbReference>
<evidence type="ECO:0000259" key="5">
    <source>
        <dbReference type="PROSITE" id="PS51987"/>
    </source>
</evidence>
<keyword evidence="2" id="KW-0436">Ligase</keyword>
<reference evidence="6 7" key="1">
    <citation type="journal article" date="2010" name="Proc. Natl. Acad. Sci. U.S.A.">
        <title>Insights into evolution of multicellular fungi from the assembled chromosomes of the mushroom Coprinopsis cinerea (Coprinus cinereus).</title>
        <authorList>
            <person name="Stajich J.E."/>
            <person name="Wilke S.K."/>
            <person name="Ahren D."/>
            <person name="Au C.H."/>
            <person name="Birren B.W."/>
            <person name="Borodovsky M."/>
            <person name="Burns C."/>
            <person name="Canback B."/>
            <person name="Casselton L.A."/>
            <person name="Cheng C.K."/>
            <person name="Deng J."/>
            <person name="Dietrich F.S."/>
            <person name="Fargo D.C."/>
            <person name="Farman M.L."/>
            <person name="Gathman A.C."/>
            <person name="Goldberg J."/>
            <person name="Guigo R."/>
            <person name="Hoegger P.J."/>
            <person name="Hooker J.B."/>
            <person name="Huggins A."/>
            <person name="James T.Y."/>
            <person name="Kamada T."/>
            <person name="Kilaru S."/>
            <person name="Kodira C."/>
            <person name="Kues U."/>
            <person name="Kupfer D."/>
            <person name="Kwan H.S."/>
            <person name="Lomsadze A."/>
            <person name="Li W."/>
            <person name="Lilly W.W."/>
            <person name="Ma L.J."/>
            <person name="Mackey A.J."/>
            <person name="Manning G."/>
            <person name="Martin F."/>
            <person name="Muraguchi H."/>
            <person name="Natvig D.O."/>
            <person name="Palmerini H."/>
            <person name="Ramesh M.A."/>
            <person name="Rehmeyer C.J."/>
            <person name="Roe B.A."/>
            <person name="Shenoy N."/>
            <person name="Stanke M."/>
            <person name="Ter-Hovhannisyan V."/>
            <person name="Tunlid A."/>
            <person name="Velagapudi R."/>
            <person name="Vision T.J."/>
            <person name="Zeng Q."/>
            <person name="Zolan M.E."/>
            <person name="Pukkila P.J."/>
        </authorList>
    </citation>
    <scope>NUCLEOTIDE SEQUENCE [LARGE SCALE GENOMIC DNA]</scope>
    <source>
        <strain evidence="7">Okayama-7 / 130 / ATCC MYA-4618 / FGSC 9003</strain>
    </source>
</reference>
<dbReference type="STRING" id="240176.A8NC23"/>
<comment type="similarity">
    <text evidence="3 4">Belongs to the glutamine synthetase family.</text>
</comment>
<feature type="domain" description="GS catalytic" evidence="5">
    <location>
        <begin position="166"/>
        <end position="478"/>
    </location>
</feature>
<dbReference type="OMA" id="QRCEDPD"/>
<dbReference type="EMBL" id="AACS02000009">
    <property type="protein sequence ID" value="EAU89401.2"/>
    <property type="molecule type" value="Genomic_DNA"/>
</dbReference>
<evidence type="ECO:0000256" key="1">
    <source>
        <dbReference type="ARBA" id="ARBA00021364"/>
    </source>
</evidence>
<dbReference type="InterPro" id="IPR008146">
    <property type="entry name" value="Gln_synth_cat_dom"/>
</dbReference>
<dbReference type="AlphaFoldDB" id="A8NC23"/>
<proteinExistence type="inferred from homology"/>
<dbReference type="SMART" id="SM01230">
    <property type="entry name" value="Gln-synt_C"/>
    <property type="match status" value="1"/>
</dbReference>
<name>A8NC23_COPC7</name>
<dbReference type="GO" id="GO:0006542">
    <property type="term" value="P:glutamine biosynthetic process"/>
    <property type="evidence" value="ECO:0007669"/>
    <property type="project" value="InterPro"/>
</dbReference>
<dbReference type="KEGG" id="cci:CC1G_07627"/>
<dbReference type="Gene3D" id="3.30.590.10">
    <property type="entry name" value="Glutamine synthetase/guanido kinase, catalytic domain"/>
    <property type="match status" value="1"/>
</dbReference>
<dbReference type="HOGENOM" id="CLU_017290_6_1_1"/>
<dbReference type="GeneID" id="6008852"/>
<dbReference type="Gene3D" id="3.10.20.70">
    <property type="entry name" value="Glutamine synthetase, N-terminal domain"/>
    <property type="match status" value="1"/>
</dbReference>
<dbReference type="VEuPathDB" id="FungiDB:CC1G_07627"/>
<dbReference type="PROSITE" id="PS51987">
    <property type="entry name" value="GS_CATALYTIC"/>
    <property type="match status" value="1"/>
</dbReference>
<dbReference type="SUPFAM" id="SSF55931">
    <property type="entry name" value="Glutamine synthetase/guanido kinase"/>
    <property type="match status" value="1"/>
</dbReference>
<dbReference type="PANTHER" id="PTHR43785">
    <property type="entry name" value="GAMMA-GLUTAMYLPUTRESCINE SYNTHETASE"/>
    <property type="match status" value="1"/>
</dbReference>
<dbReference type="Pfam" id="PF00120">
    <property type="entry name" value="Gln-synt_C"/>
    <property type="match status" value="1"/>
</dbReference>
<dbReference type="Proteomes" id="UP000001861">
    <property type="component" value="Unassembled WGS sequence"/>
</dbReference>
<dbReference type="PANTHER" id="PTHR43785:SF2">
    <property type="entry name" value="TYPE-1 GLUTAMINE SYNTHETASE 1"/>
    <property type="match status" value="1"/>
</dbReference>
<protein>
    <recommendedName>
        <fullName evidence="1">Glutamine synthetase</fullName>
    </recommendedName>
</protein>
<dbReference type="InterPro" id="IPR014746">
    <property type="entry name" value="Gln_synth/guanido_kin_cat_dom"/>
</dbReference>
<organism evidence="6 7">
    <name type="scientific">Coprinopsis cinerea (strain Okayama-7 / 130 / ATCC MYA-4618 / FGSC 9003)</name>
    <name type="common">Inky cap fungus</name>
    <name type="synonym">Hormographiella aspergillata</name>
    <dbReference type="NCBI Taxonomy" id="240176"/>
    <lineage>
        <taxon>Eukaryota</taxon>
        <taxon>Fungi</taxon>
        <taxon>Dikarya</taxon>
        <taxon>Basidiomycota</taxon>
        <taxon>Agaricomycotina</taxon>
        <taxon>Agaricomycetes</taxon>
        <taxon>Agaricomycetidae</taxon>
        <taxon>Agaricales</taxon>
        <taxon>Agaricineae</taxon>
        <taxon>Psathyrellaceae</taxon>
        <taxon>Coprinopsis</taxon>
    </lineage>
</organism>
<evidence type="ECO:0000313" key="7">
    <source>
        <dbReference type="Proteomes" id="UP000001861"/>
    </source>
</evidence>
<dbReference type="GO" id="GO:0004356">
    <property type="term" value="F:glutamine synthetase activity"/>
    <property type="evidence" value="ECO:0007669"/>
    <property type="project" value="InterPro"/>
</dbReference>
<keyword evidence="7" id="KW-1185">Reference proteome</keyword>
<accession>A8NC23</accession>
<dbReference type="OrthoDB" id="3364440at2759"/>
<evidence type="ECO:0000256" key="3">
    <source>
        <dbReference type="PROSITE-ProRule" id="PRU01331"/>
    </source>
</evidence>
<dbReference type="eggNOG" id="KOG0683">
    <property type="taxonomic scope" value="Eukaryota"/>
</dbReference>
<dbReference type="InParanoid" id="A8NC23"/>
<sequence>MFSLCKFLSWPISHRFRIAGIVSPCEMNDILAVGADQMTPIADHQTLSSPHTSHPIVKSLREQGISFVRIQWVDLTNVVRCRVIPMSSFDKLLRSERPAISISKAVLGLVGHHLAETFNGTGVWSYLLDLTSLKLCPYARRHASVMGWFHEASPSPARDLGISICPRTLLSNVVASIQQTHSVDLLVGFETEFVLMNPGSLGSVGYHAYSTTSALYTGCSEAVVLEEIVHALQSSGIEVEMYHAECSQGQYEVITGPLPPMQAADALVHTRETIYNIANKHGLRASLSPRPFQESAGSASHLHFSVRSSEPALEETVSIDGVQLRRCEASFIASLLDHLPSLVFLTCPTIPSYGRMKDGIWSGGTYACWGVEHRETAIRVCHPTSPAARNFELKMVDGTSNPYLAVAALVAAGSEGIRNQQALTQRPLQGASSAIEMTASQREAYGISKRLPLTLQEARQMFQSNTLLRKALGDGLLH</sequence>
<comment type="caution">
    <text evidence="6">The sequence shown here is derived from an EMBL/GenBank/DDBJ whole genome shotgun (WGS) entry which is preliminary data.</text>
</comment>
<evidence type="ECO:0000256" key="4">
    <source>
        <dbReference type="RuleBase" id="RU000384"/>
    </source>
</evidence>
<dbReference type="InterPro" id="IPR036651">
    <property type="entry name" value="Gln_synt_N_sf"/>
</dbReference>
<evidence type="ECO:0000313" key="6">
    <source>
        <dbReference type="EMBL" id="EAU89401.2"/>
    </source>
</evidence>
<gene>
    <name evidence="6" type="ORF">CC1G_07627</name>
</gene>
<evidence type="ECO:0000256" key="2">
    <source>
        <dbReference type="ARBA" id="ARBA00022598"/>
    </source>
</evidence>